<dbReference type="InterPro" id="IPR005467">
    <property type="entry name" value="His_kinase_dom"/>
</dbReference>
<dbReference type="Gene3D" id="2.60.40.10">
    <property type="entry name" value="Immunoglobulins"/>
    <property type="match status" value="1"/>
</dbReference>
<evidence type="ECO:0000256" key="4">
    <source>
        <dbReference type="SAM" id="Phobius"/>
    </source>
</evidence>
<dbReference type="SMART" id="SM00388">
    <property type="entry name" value="HisKA"/>
    <property type="match status" value="1"/>
</dbReference>
<evidence type="ECO:0000256" key="3">
    <source>
        <dbReference type="ARBA" id="ARBA00022553"/>
    </source>
</evidence>
<dbReference type="InterPro" id="IPR036097">
    <property type="entry name" value="HisK_dim/P_sf"/>
</dbReference>
<dbReference type="InterPro" id="IPR036890">
    <property type="entry name" value="HATPase_C_sf"/>
</dbReference>
<reference evidence="6 7" key="1">
    <citation type="submission" date="2019-04" db="EMBL/GenBank/DDBJ databases">
        <authorList>
            <person name="Van Vliet M D."/>
        </authorList>
    </citation>
    <scope>NUCLEOTIDE SEQUENCE [LARGE SCALE GENOMIC DNA]</scope>
    <source>
        <strain evidence="6 7">F1</strain>
    </source>
</reference>
<dbReference type="GO" id="GO:0000155">
    <property type="term" value="F:phosphorelay sensor kinase activity"/>
    <property type="evidence" value="ECO:0007669"/>
    <property type="project" value="InterPro"/>
</dbReference>
<proteinExistence type="predicted"/>
<dbReference type="PRINTS" id="PR00344">
    <property type="entry name" value="BCTRLSENSOR"/>
</dbReference>
<dbReference type="PROSITE" id="PS51257">
    <property type="entry name" value="PROKAR_LIPOPROTEIN"/>
    <property type="match status" value="1"/>
</dbReference>
<dbReference type="Pfam" id="PF00512">
    <property type="entry name" value="HisKA"/>
    <property type="match status" value="1"/>
</dbReference>
<evidence type="ECO:0000256" key="2">
    <source>
        <dbReference type="ARBA" id="ARBA00012438"/>
    </source>
</evidence>
<evidence type="ECO:0000256" key="1">
    <source>
        <dbReference type="ARBA" id="ARBA00000085"/>
    </source>
</evidence>
<dbReference type="SUPFAM" id="SSF47384">
    <property type="entry name" value="Homodimeric domain of signal transducing histidine kinase"/>
    <property type="match status" value="1"/>
</dbReference>
<protein>
    <recommendedName>
        <fullName evidence="2">histidine kinase</fullName>
        <ecNumber evidence="2">2.7.13.3</ecNumber>
    </recommendedName>
</protein>
<dbReference type="InterPro" id="IPR013783">
    <property type="entry name" value="Ig-like_fold"/>
</dbReference>
<evidence type="ECO:0000313" key="6">
    <source>
        <dbReference type="EMBL" id="VGO12808.1"/>
    </source>
</evidence>
<comment type="catalytic activity">
    <reaction evidence="1">
        <text>ATP + protein L-histidine = ADP + protein N-phospho-L-histidine.</text>
        <dbReference type="EC" id="2.7.13.3"/>
    </reaction>
</comment>
<gene>
    <name evidence="6" type="primary">todS</name>
    <name evidence="6" type="ORF">PDESU_01362</name>
</gene>
<dbReference type="InterPro" id="IPR011044">
    <property type="entry name" value="Quino_amine_DH_bsu"/>
</dbReference>
<keyword evidence="4" id="KW-0812">Transmembrane</keyword>
<organism evidence="6 7">
    <name type="scientific">Pontiella desulfatans</name>
    <dbReference type="NCBI Taxonomy" id="2750659"/>
    <lineage>
        <taxon>Bacteria</taxon>
        <taxon>Pseudomonadati</taxon>
        <taxon>Kiritimatiellota</taxon>
        <taxon>Kiritimatiellia</taxon>
        <taxon>Kiritimatiellales</taxon>
        <taxon>Pontiellaceae</taxon>
        <taxon>Pontiella</taxon>
    </lineage>
</organism>
<dbReference type="PANTHER" id="PTHR43547">
    <property type="entry name" value="TWO-COMPONENT HISTIDINE KINASE"/>
    <property type="match status" value="1"/>
</dbReference>
<dbReference type="AlphaFoldDB" id="A0A6C2TYJ8"/>
<dbReference type="SUPFAM" id="SSF63829">
    <property type="entry name" value="Calcium-dependent phosphotriesterase"/>
    <property type="match status" value="1"/>
</dbReference>
<sequence length="1077" mass="120474">MRFSRPPHLSSFSGLLLNRNRTFFSCFFMISCVQMRRCIFFSAVAWVLSSAPLSGWAVTPYEPAQGDPILEPWRWRYEEALEGVGAICMDEAPDGTLWFGATGCIASYDGHQVERIPFDEDLLSKISHDRAIPWAKALLLMEDGSPLALIGESLVLWKNREWRVIVQDVGRSVFSCRLARAEDGAIWVLVPQALWRVEPDLSGATRIAQVSDQQELAAFCLDRSGDVWAVERTKDPFPQLIHIPMQDGRAVGRNEWERFRIPSEHDMNDTHLVYSGDGRLWYADSARKSGLLVFDPESGEWIKKTDESQYLGITSLFQGQDGSIWGGMEGGLVRCLTSEELRVYPRGTLGLPLVPISLFEVSDNRMWVIGRVGYVYSVDLGTREWMSLEGLQYQCETPDGKRWYISLEVSIVSHDPGTGEWLEYSAQEVNLNRIFSLVASSHGLLWATGRHQGMAALSVFDGTRWSLHGHADFARWIEPRGVIEASDATMWFGAGGRLLNDEPDAGGILQYGVDGRTGQVNLLGRFTPPDFPYYSTAFAQTPDGALWVGSTLIFRVDKGGEGSAPVPVRGLGGENTVSMAVDHEGSLWVAKEHFGVSRRLGDEWEVFSTEDGVASLLLSDLLVLDDGSLLASSDGGISRFDGKSWTTHAYPERFGMVKRWSGMKLSPDGSIWLNYSDDELQSPLLLQGKNQRYGTVRHMPETIPPETRIVECLAKVAQPGNTHITWEGRDPWGETARENLQYSWRLDGGEWSPFTLGTGNTFLNLEHGRHVLEVRARDQAFNIDPTPDRSVFVVIAPLWLQFWFIAMIAVMAGGAVLLIWTMVYFHEKGLKDRQRHLVEVDQMKTSFFTNISHELNTPLSLISEPLKRVLAESELSDKNKKRISMALRNANRVSVLVSQILDLRKLELGRMKMEPLEGNISSAVYESVELLQPLARMHGVTFLFKAEDSVRGWFDADKLKKIVQNLAGNAIKFTSPGGEVSITLRALSAQHKGRKLELIFEDTGSGIEPEHLRHVFDRFYRIPEKSVVDGSGIGLNLVKELVGLWGGTVAVESPIHENEACPGTRFTVVLPLDRDEV</sequence>
<dbReference type="CDD" id="cd00082">
    <property type="entry name" value="HisKA"/>
    <property type="match status" value="1"/>
</dbReference>
<dbReference type="Gene3D" id="2.130.10.10">
    <property type="entry name" value="YVTN repeat-like/Quinoprotein amine dehydrogenase"/>
    <property type="match status" value="2"/>
</dbReference>
<evidence type="ECO:0000313" key="7">
    <source>
        <dbReference type="Proteomes" id="UP000366872"/>
    </source>
</evidence>
<dbReference type="PANTHER" id="PTHR43547:SF2">
    <property type="entry name" value="HYBRID SIGNAL TRANSDUCTION HISTIDINE KINASE C"/>
    <property type="match status" value="1"/>
</dbReference>
<feature type="transmembrane region" description="Helical" evidence="4">
    <location>
        <begin position="798"/>
        <end position="825"/>
    </location>
</feature>
<keyword evidence="6" id="KW-0418">Kinase</keyword>
<dbReference type="InterPro" id="IPR004358">
    <property type="entry name" value="Sig_transdc_His_kin-like_C"/>
</dbReference>
<dbReference type="EMBL" id="CAAHFG010000001">
    <property type="protein sequence ID" value="VGO12808.1"/>
    <property type="molecule type" value="Genomic_DNA"/>
</dbReference>
<dbReference type="Gene3D" id="1.10.287.130">
    <property type="match status" value="1"/>
</dbReference>
<name>A0A6C2TYJ8_PONDE</name>
<feature type="domain" description="Histidine kinase" evidence="5">
    <location>
        <begin position="850"/>
        <end position="1074"/>
    </location>
</feature>
<keyword evidence="4" id="KW-1133">Transmembrane helix</keyword>
<dbReference type="FunFam" id="1.10.287.130:FF:000045">
    <property type="entry name" value="Two-component system sensor histidine kinase/response regulator"/>
    <property type="match status" value="1"/>
</dbReference>
<keyword evidence="3" id="KW-0597">Phosphoprotein</keyword>
<dbReference type="PROSITE" id="PS50109">
    <property type="entry name" value="HIS_KIN"/>
    <property type="match status" value="1"/>
</dbReference>
<dbReference type="SMART" id="SM00387">
    <property type="entry name" value="HATPase_c"/>
    <property type="match status" value="1"/>
</dbReference>
<keyword evidence="7" id="KW-1185">Reference proteome</keyword>
<keyword evidence="6" id="KW-0808">Transferase</keyword>
<dbReference type="SUPFAM" id="SSF50969">
    <property type="entry name" value="YVTN repeat-like/Quinoprotein amine dehydrogenase"/>
    <property type="match status" value="1"/>
</dbReference>
<keyword evidence="4" id="KW-0472">Membrane</keyword>
<dbReference type="Gene3D" id="3.30.565.10">
    <property type="entry name" value="Histidine kinase-like ATPase, C-terminal domain"/>
    <property type="match status" value="1"/>
</dbReference>
<dbReference type="InterPro" id="IPR015943">
    <property type="entry name" value="WD40/YVTN_repeat-like_dom_sf"/>
</dbReference>
<dbReference type="InterPro" id="IPR003661">
    <property type="entry name" value="HisK_dim/P_dom"/>
</dbReference>
<dbReference type="InterPro" id="IPR003594">
    <property type="entry name" value="HATPase_dom"/>
</dbReference>
<dbReference type="Proteomes" id="UP000366872">
    <property type="component" value="Unassembled WGS sequence"/>
</dbReference>
<dbReference type="Pfam" id="PF02518">
    <property type="entry name" value="HATPase_c"/>
    <property type="match status" value="1"/>
</dbReference>
<dbReference type="SUPFAM" id="SSF55874">
    <property type="entry name" value="ATPase domain of HSP90 chaperone/DNA topoisomerase II/histidine kinase"/>
    <property type="match status" value="1"/>
</dbReference>
<evidence type="ECO:0000259" key="5">
    <source>
        <dbReference type="PROSITE" id="PS50109"/>
    </source>
</evidence>
<dbReference type="EC" id="2.7.13.3" evidence="2"/>
<accession>A0A6C2TYJ8</accession>